<keyword evidence="2" id="KW-1185">Reference proteome</keyword>
<dbReference type="Proteomes" id="UP000740926">
    <property type="component" value="Unassembled WGS sequence"/>
</dbReference>
<proteinExistence type="predicted"/>
<gene>
    <name evidence="1" type="ORF">G6F50_014993</name>
</gene>
<dbReference type="EMBL" id="JAANIU010007765">
    <property type="protein sequence ID" value="KAG1536761.1"/>
    <property type="molecule type" value="Genomic_DNA"/>
</dbReference>
<protein>
    <submittedName>
        <fullName evidence="1">Uncharacterized protein</fullName>
    </submittedName>
</protein>
<organism evidence="1 2">
    <name type="scientific">Rhizopus delemar</name>
    <dbReference type="NCBI Taxonomy" id="936053"/>
    <lineage>
        <taxon>Eukaryota</taxon>
        <taxon>Fungi</taxon>
        <taxon>Fungi incertae sedis</taxon>
        <taxon>Mucoromycota</taxon>
        <taxon>Mucoromycotina</taxon>
        <taxon>Mucoromycetes</taxon>
        <taxon>Mucorales</taxon>
        <taxon>Mucorineae</taxon>
        <taxon>Rhizopodaceae</taxon>
        <taxon>Rhizopus</taxon>
    </lineage>
</organism>
<accession>A0A9P6Y1S5</accession>
<comment type="caution">
    <text evidence="1">The sequence shown here is derived from an EMBL/GenBank/DDBJ whole genome shotgun (WGS) entry which is preliminary data.</text>
</comment>
<name>A0A9P6Y1S5_9FUNG</name>
<evidence type="ECO:0000313" key="2">
    <source>
        <dbReference type="Proteomes" id="UP000740926"/>
    </source>
</evidence>
<dbReference type="AlphaFoldDB" id="A0A9P6Y1S5"/>
<reference evidence="1 2" key="1">
    <citation type="journal article" date="2020" name="Microb. Genom.">
        <title>Genetic diversity of clinical and environmental Mucorales isolates obtained from an investigation of mucormycosis cases among solid organ transplant recipients.</title>
        <authorList>
            <person name="Nguyen M.H."/>
            <person name="Kaul D."/>
            <person name="Muto C."/>
            <person name="Cheng S.J."/>
            <person name="Richter R.A."/>
            <person name="Bruno V.M."/>
            <person name="Liu G."/>
            <person name="Beyhan S."/>
            <person name="Sundermann A.J."/>
            <person name="Mounaud S."/>
            <person name="Pasculle A.W."/>
            <person name="Nierman W.C."/>
            <person name="Driscoll E."/>
            <person name="Cumbie R."/>
            <person name="Clancy C.J."/>
            <person name="Dupont C.L."/>
        </authorList>
    </citation>
    <scope>NUCLEOTIDE SEQUENCE [LARGE SCALE GENOMIC DNA]</scope>
    <source>
        <strain evidence="1 2">GL24</strain>
    </source>
</reference>
<sequence length="93" mass="9735">MEQGDARHLAVNTNVLTSPWLHRAWACAARYGTAGVASVSFTILAPELPPIEMVSETRYMTEASAGQAAWLTLVSVSVNAEPSPAPPKAAAAT</sequence>
<evidence type="ECO:0000313" key="1">
    <source>
        <dbReference type="EMBL" id="KAG1536761.1"/>
    </source>
</evidence>